<dbReference type="OrthoDB" id="532500at2759"/>
<dbReference type="GO" id="GO:0005730">
    <property type="term" value="C:nucleolus"/>
    <property type="evidence" value="ECO:0007669"/>
    <property type="project" value="UniProtKB-SubCell"/>
</dbReference>
<feature type="compositionally biased region" description="Polar residues" evidence="6">
    <location>
        <begin position="177"/>
        <end position="191"/>
    </location>
</feature>
<reference evidence="7" key="1">
    <citation type="journal article" date="2017" name="Gigascience">
        <title>The genome draft of coconut (Cocos nucifera).</title>
        <authorList>
            <person name="Xiao Y."/>
            <person name="Xu P."/>
            <person name="Fan H."/>
            <person name="Baudouin L."/>
            <person name="Xia W."/>
            <person name="Bocs S."/>
            <person name="Xu J."/>
            <person name="Li Q."/>
            <person name="Guo A."/>
            <person name="Zhou L."/>
            <person name="Li J."/>
            <person name="Wu Y."/>
            <person name="Ma Z."/>
            <person name="Armero A."/>
            <person name="Issali A.E."/>
            <person name="Liu N."/>
            <person name="Peng M."/>
            <person name="Yang Y."/>
        </authorList>
    </citation>
    <scope>NUCLEOTIDE SEQUENCE</scope>
    <source>
        <tissue evidence="7">Spear leaf of Hainan Tall coconut</tissue>
    </source>
</reference>
<sequence>MEEAIEGQTESKKKRKRVEVDMEVLFETIDCIAPIIGYFPSGYDPHNGVFAVVGDPSIRLFRNQMHSSRLELVVSLRDSNVEFVGTSYSGEAAGPQLCTYTLGVLDKETQTLKIVPIAANKIFRLEPRPTKNLSADTEPSEGLAEEGLAEGKVERKIADLTNLYGSKRDRDKDNRWKSLNQQRNDPSAQEQLESENLGGGGDDDDDDDIDNEAHEDVKEAAVPNIPPHDRSANTPEKAYLLDEIIPKAERAYLLDILENLQYGEDLAAKSYPTFVYNRIHKLREIQDDKEKEKLACILSYITHLHTFWERIRFSKHKAKFLGITADGPKIPRIIYQKVVRMFVNPESDIVSMEKKELLIGYILVLALFVDKFRSDPSDIARDLKMTVHSLRPYYLQLGCKIFQEAAFQQSFMTLPVPLRFPEHRRNRRRR</sequence>
<dbReference type="PANTHER" id="PTHR14440">
    <property type="entry name" value="DNA-DIRECTED RNA POLYMERASE I SUBUNIT RPA49"/>
    <property type="match status" value="1"/>
</dbReference>
<evidence type="ECO:0000256" key="1">
    <source>
        <dbReference type="ARBA" id="ARBA00004604"/>
    </source>
</evidence>
<feature type="compositionally biased region" description="Basic and acidic residues" evidence="6">
    <location>
        <begin position="166"/>
        <end position="176"/>
    </location>
</feature>
<evidence type="ECO:0000313" key="8">
    <source>
        <dbReference type="Proteomes" id="UP000797356"/>
    </source>
</evidence>
<gene>
    <name evidence="7" type="ORF">COCNU_05G007860</name>
</gene>
<feature type="region of interest" description="Disordered" evidence="6">
    <location>
        <begin position="130"/>
        <end position="149"/>
    </location>
</feature>
<evidence type="ECO:0000313" key="7">
    <source>
        <dbReference type="EMBL" id="KAG1342557.1"/>
    </source>
</evidence>
<dbReference type="EMBL" id="CM017876">
    <property type="protein sequence ID" value="KAG1342557.1"/>
    <property type="molecule type" value="Genomic_DNA"/>
</dbReference>
<dbReference type="Proteomes" id="UP000797356">
    <property type="component" value="Chromosome 5"/>
</dbReference>
<proteinExistence type="inferred from homology"/>
<dbReference type="Pfam" id="PF06870">
    <property type="entry name" value="RNA_pol_I_A49"/>
    <property type="match status" value="1"/>
</dbReference>
<reference evidence="7" key="2">
    <citation type="submission" date="2019-07" db="EMBL/GenBank/DDBJ databases">
        <authorList>
            <person name="Yang Y."/>
            <person name="Bocs S."/>
            <person name="Baudouin L."/>
        </authorList>
    </citation>
    <scope>NUCLEOTIDE SEQUENCE</scope>
    <source>
        <tissue evidence="7">Spear leaf of Hainan Tall coconut</tissue>
    </source>
</reference>
<evidence type="ECO:0000256" key="5">
    <source>
        <dbReference type="ARBA" id="ARBA00023242"/>
    </source>
</evidence>
<organism evidence="7 8">
    <name type="scientific">Cocos nucifera</name>
    <name type="common">Coconut palm</name>
    <dbReference type="NCBI Taxonomy" id="13894"/>
    <lineage>
        <taxon>Eukaryota</taxon>
        <taxon>Viridiplantae</taxon>
        <taxon>Streptophyta</taxon>
        <taxon>Embryophyta</taxon>
        <taxon>Tracheophyta</taxon>
        <taxon>Spermatophyta</taxon>
        <taxon>Magnoliopsida</taxon>
        <taxon>Liliopsida</taxon>
        <taxon>Arecaceae</taxon>
        <taxon>Arecoideae</taxon>
        <taxon>Cocoseae</taxon>
        <taxon>Attaleinae</taxon>
        <taxon>Cocos</taxon>
    </lineage>
</organism>
<comment type="similarity">
    <text evidence="2">Belongs to the eukaryotic RPA49/POLR1E RNA polymerase subunit family.</text>
</comment>
<dbReference type="GO" id="GO:0000428">
    <property type="term" value="C:DNA-directed RNA polymerase complex"/>
    <property type="evidence" value="ECO:0007669"/>
    <property type="project" value="UniProtKB-KW"/>
</dbReference>
<comment type="caution">
    <text evidence="7">The sequence shown here is derived from an EMBL/GenBank/DDBJ whole genome shotgun (WGS) entry which is preliminary data.</text>
</comment>
<name>A0A8K0I8Q9_COCNU</name>
<keyword evidence="3 7" id="KW-0240">DNA-directed RNA polymerase</keyword>
<protein>
    <submittedName>
        <fullName evidence="7">DNA-directed RNA polymerase I subunit rpa49</fullName>
    </submittedName>
</protein>
<dbReference type="GO" id="GO:0006351">
    <property type="term" value="P:DNA-templated transcription"/>
    <property type="evidence" value="ECO:0007669"/>
    <property type="project" value="InterPro"/>
</dbReference>
<evidence type="ECO:0000256" key="6">
    <source>
        <dbReference type="SAM" id="MobiDB-lite"/>
    </source>
</evidence>
<accession>A0A8K0I8Q9</accession>
<feature type="region of interest" description="Disordered" evidence="6">
    <location>
        <begin position="164"/>
        <end position="210"/>
    </location>
</feature>
<keyword evidence="5" id="KW-0539">Nucleus</keyword>
<dbReference type="AlphaFoldDB" id="A0A8K0I8Q9"/>
<evidence type="ECO:0000256" key="3">
    <source>
        <dbReference type="ARBA" id="ARBA00022478"/>
    </source>
</evidence>
<feature type="compositionally biased region" description="Acidic residues" evidence="6">
    <location>
        <begin position="201"/>
        <end position="210"/>
    </location>
</feature>
<dbReference type="InterPro" id="IPR009668">
    <property type="entry name" value="RNA_pol-assoc_fac_A49-like"/>
</dbReference>
<dbReference type="GO" id="GO:0003677">
    <property type="term" value="F:DNA binding"/>
    <property type="evidence" value="ECO:0007669"/>
    <property type="project" value="InterPro"/>
</dbReference>
<keyword evidence="8" id="KW-1185">Reference proteome</keyword>
<evidence type="ECO:0000256" key="2">
    <source>
        <dbReference type="ARBA" id="ARBA00009430"/>
    </source>
</evidence>
<evidence type="ECO:0000256" key="4">
    <source>
        <dbReference type="ARBA" id="ARBA00023163"/>
    </source>
</evidence>
<keyword evidence="4" id="KW-0804">Transcription</keyword>
<comment type="subcellular location">
    <subcellularLocation>
        <location evidence="1">Nucleus</location>
        <location evidence="1">Nucleolus</location>
    </subcellularLocation>
</comment>